<keyword evidence="2" id="KW-1185">Reference proteome</keyword>
<comment type="caution">
    <text evidence="1">The sequence shown here is derived from an EMBL/GenBank/DDBJ whole genome shotgun (WGS) entry which is preliminary data.</text>
</comment>
<proteinExistence type="predicted"/>
<dbReference type="EMBL" id="JAVDQD010000005">
    <property type="protein sequence ID" value="MDR6240489.1"/>
    <property type="molecule type" value="Genomic_DNA"/>
</dbReference>
<sequence>MLLFLVSCSSRGTSESQFERKSVEENSKRQSLTEKEAKLNLSKRYLRNYKKVENAFPEDTILGKSKFIFKQISEYDFKTSKNIQLNTFEKSVPEKLLTEYEKGSFAIMSENGKIDTLNSVYGMENRLIYKFKGYSSKMNMLLFEIDYNGFTYIIYDLNRGVPKVIEPNFYEISSNAFITYNDIIDDSLRDNDLLIFNEHEYKLGEVFRLRWDDFTARDVVRLDDEKFLININQYRSDNDGFPVYGEDYYFEVKIIPEKLKFQTQNVDTLWVTEPSVYFTNPDKHTIQKLQANYNEDLYNTIIDDVVYYKHEAEQFLEKKGVAYQQTESRYFKFISESGKEFLIDNDTVGLWGLYIFDGKNIPQYSTSIDIRTLWKNTLNKLELTNGLEIRYFPELGELDESVSIEEIAEYLITIKKTALDSSYIEQMLEDDSVTYKYRYRNYFVNLVIETEDEVILNTNIYKDDFKPYMDNDFYSKSYFFNYSVKEFNNDSIVFWTNINVPESCWGQRFIHTFDLKSKSFTIEEMVEEDEVYP</sequence>
<dbReference type="Proteomes" id="UP001185092">
    <property type="component" value="Unassembled WGS sequence"/>
</dbReference>
<name>A0AAE4BRS0_9BACT</name>
<reference evidence="1" key="1">
    <citation type="submission" date="2023-07" db="EMBL/GenBank/DDBJ databases">
        <title>Genomic Encyclopedia of Type Strains, Phase IV (KMG-IV): sequencing the most valuable type-strain genomes for metagenomic binning, comparative biology and taxonomic classification.</title>
        <authorList>
            <person name="Goeker M."/>
        </authorList>
    </citation>
    <scope>NUCLEOTIDE SEQUENCE</scope>
    <source>
        <strain evidence="1">DSM 26174</strain>
    </source>
</reference>
<gene>
    <name evidence="1" type="ORF">HNQ88_003565</name>
</gene>
<protein>
    <submittedName>
        <fullName evidence="1">Uncharacterized protein</fullName>
    </submittedName>
</protein>
<evidence type="ECO:0000313" key="1">
    <source>
        <dbReference type="EMBL" id="MDR6240489.1"/>
    </source>
</evidence>
<dbReference type="Gene3D" id="2.40.128.510">
    <property type="entry name" value="Protein of unknown function DUF4738"/>
    <property type="match status" value="1"/>
</dbReference>
<accession>A0AAE4BRS0</accession>
<organism evidence="1 2">
    <name type="scientific">Aureibacter tunicatorum</name>
    <dbReference type="NCBI Taxonomy" id="866807"/>
    <lineage>
        <taxon>Bacteria</taxon>
        <taxon>Pseudomonadati</taxon>
        <taxon>Bacteroidota</taxon>
        <taxon>Cytophagia</taxon>
        <taxon>Cytophagales</taxon>
        <taxon>Persicobacteraceae</taxon>
        <taxon>Aureibacter</taxon>
    </lineage>
</organism>
<dbReference type="AlphaFoldDB" id="A0AAE4BRS0"/>
<evidence type="ECO:0000313" key="2">
    <source>
        <dbReference type="Proteomes" id="UP001185092"/>
    </source>
</evidence>
<dbReference type="RefSeq" id="WP_309940467.1">
    <property type="nucleotide sequence ID" value="NZ_AP025306.1"/>
</dbReference>